<feature type="coiled-coil region" evidence="1">
    <location>
        <begin position="37"/>
        <end position="134"/>
    </location>
</feature>
<feature type="region of interest" description="Disordered" evidence="2">
    <location>
        <begin position="183"/>
        <end position="215"/>
    </location>
</feature>
<feature type="compositionally biased region" description="Acidic residues" evidence="2">
    <location>
        <begin position="196"/>
        <end position="215"/>
    </location>
</feature>
<organism evidence="3 4">
    <name type="scientific">Musa balbisiana</name>
    <name type="common">Banana</name>
    <dbReference type="NCBI Taxonomy" id="52838"/>
    <lineage>
        <taxon>Eukaryota</taxon>
        <taxon>Viridiplantae</taxon>
        <taxon>Streptophyta</taxon>
        <taxon>Embryophyta</taxon>
        <taxon>Tracheophyta</taxon>
        <taxon>Spermatophyta</taxon>
        <taxon>Magnoliopsida</taxon>
        <taxon>Liliopsida</taxon>
        <taxon>Zingiberales</taxon>
        <taxon>Musaceae</taxon>
        <taxon>Musa</taxon>
    </lineage>
</organism>
<evidence type="ECO:0000313" key="4">
    <source>
        <dbReference type="Proteomes" id="UP000317650"/>
    </source>
</evidence>
<dbReference type="AlphaFoldDB" id="A0A4V4H875"/>
<gene>
    <name evidence="3" type="ORF">C4D60_Mb05t15380</name>
</gene>
<evidence type="ECO:0000256" key="1">
    <source>
        <dbReference type="SAM" id="Coils"/>
    </source>
</evidence>
<keyword evidence="4" id="KW-1185">Reference proteome</keyword>
<proteinExistence type="predicted"/>
<reference evidence="3 4" key="1">
    <citation type="journal article" date="2019" name="Nat. Plants">
        <title>Genome sequencing of Musa balbisiana reveals subgenome evolution and function divergence in polyploid bananas.</title>
        <authorList>
            <person name="Yao X."/>
        </authorList>
    </citation>
    <scope>NUCLEOTIDE SEQUENCE [LARGE SCALE GENOMIC DNA]</scope>
    <source>
        <strain evidence="4">cv. DH-PKW</strain>
        <tissue evidence="3">Leaves</tissue>
    </source>
</reference>
<accession>A0A4V4H875</accession>
<evidence type="ECO:0000256" key="2">
    <source>
        <dbReference type="SAM" id="MobiDB-lite"/>
    </source>
</evidence>
<comment type="caution">
    <text evidence="3">The sequence shown here is derived from an EMBL/GenBank/DDBJ whole genome shotgun (WGS) entry which is preliminary data.</text>
</comment>
<sequence>MDRACDAGRALGVLVDRNTELRKQFEEVHAGAGPKAVAAAEQHASDLEAEATRLRSEIKVAEQRASNLEVETTRLKAKVKAAGEQNKELQALVRMTRTETHLARKEVASLQQKLEEALAEAKRASKALATEADQRPEKDKKLIEDYKGSSGFQLGLIWSGQVTYEYGYRIALAQFKARHPGLGVEEDPFASCPEDSSVDMPDEVPFDDSAEAPKM</sequence>
<keyword evidence="1" id="KW-0175">Coiled coil</keyword>
<evidence type="ECO:0000313" key="3">
    <source>
        <dbReference type="EMBL" id="THU66555.1"/>
    </source>
</evidence>
<name>A0A4V4H875_MUSBA</name>
<dbReference type="EMBL" id="PYDT01000003">
    <property type="protein sequence ID" value="THU66555.1"/>
    <property type="molecule type" value="Genomic_DNA"/>
</dbReference>
<dbReference type="Proteomes" id="UP000317650">
    <property type="component" value="Chromosome 5"/>
</dbReference>
<protein>
    <submittedName>
        <fullName evidence="3">Uncharacterized protein</fullName>
    </submittedName>
</protein>